<proteinExistence type="inferred from homology"/>
<evidence type="ECO:0000256" key="2">
    <source>
        <dbReference type="ARBA" id="ARBA00022559"/>
    </source>
</evidence>
<feature type="active site" description="Cysteine sulfenic acid (-SOH) intermediate" evidence="6">
    <location>
        <position position="46"/>
    </location>
</feature>
<dbReference type="PROSITE" id="PS51352">
    <property type="entry name" value="THIOREDOXIN_2"/>
    <property type="match status" value="1"/>
</dbReference>
<dbReference type="GO" id="GO:0042744">
    <property type="term" value="P:hydrogen peroxide catabolic process"/>
    <property type="evidence" value="ECO:0007669"/>
    <property type="project" value="TreeGrafter"/>
</dbReference>
<evidence type="ECO:0000256" key="6">
    <source>
        <dbReference type="PIRSR" id="PIRSR637944-1"/>
    </source>
</evidence>
<name>A0A3N4LUP6_9PEZI</name>
<dbReference type="GO" id="GO:0008379">
    <property type="term" value="F:thioredoxin peroxidase activity"/>
    <property type="evidence" value="ECO:0007669"/>
    <property type="project" value="InterPro"/>
</dbReference>
<dbReference type="Proteomes" id="UP000267821">
    <property type="component" value="Unassembled WGS sequence"/>
</dbReference>
<reference evidence="9 10" key="1">
    <citation type="journal article" date="2018" name="Nat. Ecol. Evol.">
        <title>Pezizomycetes genomes reveal the molecular basis of ectomycorrhizal truffle lifestyle.</title>
        <authorList>
            <person name="Murat C."/>
            <person name="Payen T."/>
            <person name="Noel B."/>
            <person name="Kuo A."/>
            <person name="Morin E."/>
            <person name="Chen J."/>
            <person name="Kohler A."/>
            <person name="Krizsan K."/>
            <person name="Balestrini R."/>
            <person name="Da Silva C."/>
            <person name="Montanini B."/>
            <person name="Hainaut M."/>
            <person name="Levati E."/>
            <person name="Barry K.W."/>
            <person name="Belfiori B."/>
            <person name="Cichocki N."/>
            <person name="Clum A."/>
            <person name="Dockter R.B."/>
            <person name="Fauchery L."/>
            <person name="Guy J."/>
            <person name="Iotti M."/>
            <person name="Le Tacon F."/>
            <person name="Lindquist E.A."/>
            <person name="Lipzen A."/>
            <person name="Malagnac F."/>
            <person name="Mello A."/>
            <person name="Molinier V."/>
            <person name="Miyauchi S."/>
            <person name="Poulain J."/>
            <person name="Riccioni C."/>
            <person name="Rubini A."/>
            <person name="Sitrit Y."/>
            <person name="Splivallo R."/>
            <person name="Traeger S."/>
            <person name="Wang M."/>
            <person name="Zifcakova L."/>
            <person name="Wipf D."/>
            <person name="Zambonelli A."/>
            <person name="Paolocci F."/>
            <person name="Nowrousian M."/>
            <person name="Ottonello S."/>
            <person name="Baldrian P."/>
            <person name="Spatafora J.W."/>
            <person name="Henrissat B."/>
            <person name="Nagy L.G."/>
            <person name="Aury J.M."/>
            <person name="Wincker P."/>
            <person name="Grigoriev I.V."/>
            <person name="Bonfante P."/>
            <person name="Martin F.M."/>
        </authorList>
    </citation>
    <scope>NUCLEOTIDE SEQUENCE [LARGE SCALE GENOMIC DNA]</scope>
    <source>
        <strain evidence="9 10">ATCC MYA-4762</strain>
    </source>
</reference>
<gene>
    <name evidence="9" type="ORF">L211DRAFT_840371</name>
</gene>
<evidence type="ECO:0000256" key="5">
    <source>
        <dbReference type="ARBA" id="ARBA00023284"/>
    </source>
</evidence>
<dbReference type="CDD" id="cd03013">
    <property type="entry name" value="PRX5_like"/>
    <property type="match status" value="1"/>
</dbReference>
<evidence type="ECO:0000256" key="1">
    <source>
        <dbReference type="ARBA" id="ARBA00010505"/>
    </source>
</evidence>
<keyword evidence="3 7" id="KW-0049">Antioxidant</keyword>
<dbReference type="OrthoDB" id="1882547at2759"/>
<dbReference type="PANTHER" id="PTHR10430:SF39">
    <property type="entry name" value="PEROXISOMAL MEMBRANE ASSOCIATED PROTEIN 20"/>
    <property type="match status" value="1"/>
</dbReference>
<accession>A0A3N4LUP6</accession>
<evidence type="ECO:0000256" key="7">
    <source>
        <dbReference type="RuleBase" id="RU366011"/>
    </source>
</evidence>
<dbReference type="InParanoid" id="A0A3N4LUP6"/>
<dbReference type="AlphaFoldDB" id="A0A3N4LUP6"/>
<evidence type="ECO:0000259" key="8">
    <source>
        <dbReference type="PROSITE" id="PS51352"/>
    </source>
</evidence>
<dbReference type="PANTHER" id="PTHR10430">
    <property type="entry name" value="PEROXIREDOXIN"/>
    <property type="match status" value="1"/>
</dbReference>
<dbReference type="InterPro" id="IPR013740">
    <property type="entry name" value="Redoxin"/>
</dbReference>
<dbReference type="FunCoup" id="A0A3N4LUP6">
    <property type="interactions" value="543"/>
</dbReference>
<dbReference type="Gene3D" id="3.40.30.10">
    <property type="entry name" value="Glutaredoxin"/>
    <property type="match status" value="1"/>
</dbReference>
<dbReference type="Pfam" id="PF08534">
    <property type="entry name" value="Redoxin"/>
    <property type="match status" value="1"/>
</dbReference>
<feature type="domain" description="Thioredoxin" evidence="8">
    <location>
        <begin position="3"/>
        <end position="163"/>
    </location>
</feature>
<keyword evidence="5 7" id="KW-0676">Redox-active center</keyword>
<evidence type="ECO:0000313" key="10">
    <source>
        <dbReference type="Proteomes" id="UP000267821"/>
    </source>
</evidence>
<dbReference type="GO" id="GO:0005777">
    <property type="term" value="C:peroxisome"/>
    <property type="evidence" value="ECO:0007669"/>
    <property type="project" value="TreeGrafter"/>
</dbReference>
<dbReference type="InterPro" id="IPR036249">
    <property type="entry name" value="Thioredoxin-like_sf"/>
</dbReference>
<dbReference type="STRING" id="1051890.A0A3N4LUP6"/>
<dbReference type="GO" id="GO:0034599">
    <property type="term" value="P:cellular response to oxidative stress"/>
    <property type="evidence" value="ECO:0007669"/>
    <property type="project" value="InterPro"/>
</dbReference>
<comment type="similarity">
    <text evidence="1 7">Belongs to the peroxiredoxin family. Prx5 subfamily.</text>
</comment>
<sequence length="165" mass="17940">MTVRVGDKLSSAPASLTETAPDKTVQFPTEGKIIIVGVPGAYTPPCSDHVPTYILAYDDLLKKGIDEIYVVGVNDQFVMNAWGKHLTQQHGGDLEKLTHIHFCADRSGEFVKSLGLDFDASGLLGNTRSKRFALVVKDGIVEDVRVENSPPELTLTMADEVLKSL</sequence>
<dbReference type="GO" id="GO:0005739">
    <property type="term" value="C:mitochondrion"/>
    <property type="evidence" value="ECO:0007669"/>
    <property type="project" value="TreeGrafter"/>
</dbReference>
<keyword evidence="2 7" id="KW-0575">Peroxidase</keyword>
<comment type="function">
    <text evidence="7">Thiol-specific peroxidase that catalyzes the reduction of hydrogen peroxide and organic hydroperoxides to water and alcohols, respectively. Plays a role in cell protection against oxidative stress by detoxifying peroxides.</text>
</comment>
<evidence type="ECO:0000256" key="3">
    <source>
        <dbReference type="ARBA" id="ARBA00022862"/>
    </source>
</evidence>
<dbReference type="InterPro" id="IPR013766">
    <property type="entry name" value="Thioredoxin_domain"/>
</dbReference>
<protein>
    <submittedName>
        <fullName evidence="9">Redoxin</fullName>
    </submittedName>
</protein>
<dbReference type="EMBL" id="ML121557">
    <property type="protein sequence ID" value="RPB21745.1"/>
    <property type="molecule type" value="Genomic_DNA"/>
</dbReference>
<dbReference type="GO" id="GO:0045454">
    <property type="term" value="P:cell redox homeostasis"/>
    <property type="evidence" value="ECO:0007669"/>
    <property type="project" value="TreeGrafter"/>
</dbReference>
<dbReference type="InterPro" id="IPR037944">
    <property type="entry name" value="PRX5-like"/>
</dbReference>
<dbReference type="SUPFAM" id="SSF52833">
    <property type="entry name" value="Thioredoxin-like"/>
    <property type="match status" value="1"/>
</dbReference>
<keyword evidence="10" id="KW-1185">Reference proteome</keyword>
<dbReference type="GO" id="GO:0005829">
    <property type="term" value="C:cytosol"/>
    <property type="evidence" value="ECO:0007669"/>
    <property type="project" value="TreeGrafter"/>
</dbReference>
<organism evidence="9 10">
    <name type="scientific">Terfezia boudieri ATCC MYA-4762</name>
    <dbReference type="NCBI Taxonomy" id="1051890"/>
    <lineage>
        <taxon>Eukaryota</taxon>
        <taxon>Fungi</taxon>
        <taxon>Dikarya</taxon>
        <taxon>Ascomycota</taxon>
        <taxon>Pezizomycotina</taxon>
        <taxon>Pezizomycetes</taxon>
        <taxon>Pezizales</taxon>
        <taxon>Pezizaceae</taxon>
        <taxon>Terfezia</taxon>
    </lineage>
</organism>
<evidence type="ECO:0000256" key="4">
    <source>
        <dbReference type="ARBA" id="ARBA00023002"/>
    </source>
</evidence>
<evidence type="ECO:0000313" key="9">
    <source>
        <dbReference type="EMBL" id="RPB21745.1"/>
    </source>
</evidence>
<keyword evidence="4 7" id="KW-0560">Oxidoreductase</keyword>